<dbReference type="Pfam" id="PF00755">
    <property type="entry name" value="Carn_acyltransf"/>
    <property type="match status" value="2"/>
</dbReference>
<keyword evidence="2" id="KW-0530">Neurotransmitter biosynthesis</keyword>
<evidence type="ECO:0000256" key="3">
    <source>
        <dbReference type="ARBA" id="ARBA00039091"/>
    </source>
</evidence>
<dbReference type="GO" id="GO:0005737">
    <property type="term" value="C:cytoplasm"/>
    <property type="evidence" value="ECO:0007669"/>
    <property type="project" value="TreeGrafter"/>
</dbReference>
<dbReference type="GO" id="GO:0043005">
    <property type="term" value="C:neuron projection"/>
    <property type="evidence" value="ECO:0007669"/>
    <property type="project" value="TreeGrafter"/>
</dbReference>
<dbReference type="EC" id="2.3.1.6" evidence="3"/>
<dbReference type="GO" id="GO:0004102">
    <property type="term" value="F:choline O-acetyltransferase activity"/>
    <property type="evidence" value="ECO:0007669"/>
    <property type="project" value="UniProtKB-EC"/>
</dbReference>
<dbReference type="OrthoDB" id="6762836at2759"/>
<reference evidence="6 7" key="1">
    <citation type="submission" date="2019-01" db="EMBL/GenBank/DDBJ databases">
        <authorList>
            <person name="Sayadi A."/>
        </authorList>
    </citation>
    <scope>NUCLEOTIDE SEQUENCE [LARGE SCALE GENOMIC DNA]</scope>
</reference>
<protein>
    <recommendedName>
        <fullName evidence="4">Choline O-acetyltransferase</fullName>
        <ecNumber evidence="3">2.3.1.6</ecNumber>
    </recommendedName>
</protein>
<feature type="domain" description="Choline/carnitine acyltransferase" evidence="5">
    <location>
        <begin position="594"/>
        <end position="640"/>
    </location>
</feature>
<dbReference type="AlphaFoldDB" id="A0A653DDF2"/>
<accession>A0A653DDF2</accession>
<dbReference type="SUPFAM" id="SSF52777">
    <property type="entry name" value="CoA-dependent acyltransferases"/>
    <property type="match status" value="2"/>
</dbReference>
<dbReference type="InterPro" id="IPR039551">
    <property type="entry name" value="Cho/carn_acyl_trans"/>
</dbReference>
<comment type="similarity">
    <text evidence="1">Belongs to the carnitine/choline acetyltransferase family.</text>
</comment>
<gene>
    <name evidence="6" type="ORF">CALMAC_LOCUS16647</name>
</gene>
<dbReference type="PANTHER" id="PTHR22589:SF14">
    <property type="entry name" value="CHOLINE O-ACETYLTRANSFERASE"/>
    <property type="match status" value="1"/>
</dbReference>
<evidence type="ECO:0000259" key="5">
    <source>
        <dbReference type="Pfam" id="PF00755"/>
    </source>
</evidence>
<evidence type="ECO:0000256" key="4">
    <source>
        <dbReference type="ARBA" id="ARBA00040495"/>
    </source>
</evidence>
<evidence type="ECO:0000313" key="6">
    <source>
        <dbReference type="EMBL" id="VEN58242.1"/>
    </source>
</evidence>
<proteinExistence type="inferred from homology"/>
<keyword evidence="7" id="KW-1185">Reference proteome</keyword>
<name>A0A653DDF2_CALMS</name>
<dbReference type="InterPro" id="IPR023213">
    <property type="entry name" value="CAT-like_dom_sf"/>
</dbReference>
<sequence>MQRSRIIQSDELNCAECKRYSHRKCVPEHHATNIPTDDDDLYICHTCYKLDSDEDANSDVDEEEVFRFTGYGKEFIKSCKVSPDVYIQLALQLAYYRLYGKLTATYESASTRRFRLGRVDCIRSATPEALAWVQAMSQPKEDDDMGNKKVTFHLVSDEKKLLLWNEAVIAQTQEMVDNILGLGIDIHLLGLREAARETSPTAASPLPDIFLDPSYRLANKFLLSTSQVRAISAPKPQLRVTGVNRGYSSEEFVEELLNQNPALRTELSEEINSLKIVGKRPCRNVRRETWFLEADPSAFKKLIWPSGQTLQEATGDIPRLWGRGAHGRILFQSIELCELHKNIVGKKESSRYFDNHLLSSVYEHKNDNSVYLFKFVFDGNNVPGNQYSVSTKHQYDAISRIKADLDSGEALVHIDFSENYGCKYAEEIQSAHFGGSKPQLSLHTVVVYYKDPQSILRKKCYCTVSSNLRHDPVAICAHLNPVFDQIVGDLGQMTKIHFLSDGPANQYRNRKMFHLMANFISDKLQVEEIRWHFSEKGHGKVAPDGVGGVLKRTADYIVARGVDIPNLNAFLFYLQADARAVEVLVDVATTTDSFMGYGPVEQDGYGAAYNPKKDSIIFCLSAFWSSEVTSTSRFAQSLEESLNHMQSLLTRPPT</sequence>
<dbReference type="PANTHER" id="PTHR22589">
    <property type="entry name" value="CARNITINE O-ACYLTRANSFERASE"/>
    <property type="match status" value="1"/>
</dbReference>
<dbReference type="Gene3D" id="3.30.559.10">
    <property type="entry name" value="Chloramphenicol acetyltransferase-like domain"/>
    <property type="match status" value="2"/>
</dbReference>
<dbReference type="GO" id="GO:0007274">
    <property type="term" value="P:neuromuscular synaptic transmission"/>
    <property type="evidence" value="ECO:0007669"/>
    <property type="project" value="TreeGrafter"/>
</dbReference>
<dbReference type="Proteomes" id="UP000410492">
    <property type="component" value="Unassembled WGS sequence"/>
</dbReference>
<dbReference type="InterPro" id="IPR000542">
    <property type="entry name" value="Carn_acyl_trans"/>
</dbReference>
<evidence type="ECO:0000313" key="7">
    <source>
        <dbReference type="Proteomes" id="UP000410492"/>
    </source>
</evidence>
<dbReference type="GO" id="GO:0045202">
    <property type="term" value="C:synapse"/>
    <property type="evidence" value="ECO:0007669"/>
    <property type="project" value="GOC"/>
</dbReference>
<feature type="domain" description="Choline/carnitine acyltransferase" evidence="5">
    <location>
        <begin position="63"/>
        <end position="236"/>
    </location>
</feature>
<evidence type="ECO:0000256" key="1">
    <source>
        <dbReference type="ARBA" id="ARBA00005232"/>
    </source>
</evidence>
<evidence type="ECO:0000256" key="2">
    <source>
        <dbReference type="ARBA" id="ARBA00022979"/>
    </source>
</evidence>
<dbReference type="GO" id="GO:0008292">
    <property type="term" value="P:acetylcholine biosynthetic process"/>
    <property type="evidence" value="ECO:0007669"/>
    <property type="project" value="TreeGrafter"/>
</dbReference>
<dbReference type="EMBL" id="CAACVG010011508">
    <property type="protein sequence ID" value="VEN58242.1"/>
    <property type="molecule type" value="Genomic_DNA"/>
</dbReference>
<organism evidence="6 7">
    <name type="scientific">Callosobruchus maculatus</name>
    <name type="common">Southern cowpea weevil</name>
    <name type="synonym">Pulse bruchid</name>
    <dbReference type="NCBI Taxonomy" id="64391"/>
    <lineage>
        <taxon>Eukaryota</taxon>
        <taxon>Metazoa</taxon>
        <taxon>Ecdysozoa</taxon>
        <taxon>Arthropoda</taxon>
        <taxon>Hexapoda</taxon>
        <taxon>Insecta</taxon>
        <taxon>Pterygota</taxon>
        <taxon>Neoptera</taxon>
        <taxon>Endopterygota</taxon>
        <taxon>Coleoptera</taxon>
        <taxon>Polyphaga</taxon>
        <taxon>Cucujiformia</taxon>
        <taxon>Chrysomeloidea</taxon>
        <taxon>Chrysomelidae</taxon>
        <taxon>Bruchinae</taxon>
        <taxon>Bruchini</taxon>
        <taxon>Callosobruchus</taxon>
    </lineage>
</organism>